<evidence type="ECO:0000313" key="2">
    <source>
        <dbReference type="EMBL" id="CAL8079109.1"/>
    </source>
</evidence>
<accession>A0ABP1PVK8</accession>
<comment type="caution">
    <text evidence="2">The sequence shown here is derived from an EMBL/GenBank/DDBJ whole genome shotgun (WGS) entry which is preliminary data.</text>
</comment>
<dbReference type="Proteomes" id="UP001642540">
    <property type="component" value="Unassembled WGS sequence"/>
</dbReference>
<keyword evidence="3" id="KW-1185">Reference proteome</keyword>
<keyword evidence="1" id="KW-0732">Signal</keyword>
<evidence type="ECO:0000256" key="1">
    <source>
        <dbReference type="SAM" id="SignalP"/>
    </source>
</evidence>
<evidence type="ECO:0000313" key="3">
    <source>
        <dbReference type="Proteomes" id="UP001642540"/>
    </source>
</evidence>
<reference evidence="2 3" key="1">
    <citation type="submission" date="2024-08" db="EMBL/GenBank/DDBJ databases">
        <authorList>
            <person name="Cucini C."/>
            <person name="Frati F."/>
        </authorList>
    </citation>
    <scope>NUCLEOTIDE SEQUENCE [LARGE SCALE GENOMIC DNA]</scope>
</reference>
<organism evidence="2 3">
    <name type="scientific">Orchesella dallaii</name>
    <dbReference type="NCBI Taxonomy" id="48710"/>
    <lineage>
        <taxon>Eukaryota</taxon>
        <taxon>Metazoa</taxon>
        <taxon>Ecdysozoa</taxon>
        <taxon>Arthropoda</taxon>
        <taxon>Hexapoda</taxon>
        <taxon>Collembola</taxon>
        <taxon>Entomobryomorpha</taxon>
        <taxon>Entomobryoidea</taxon>
        <taxon>Orchesellidae</taxon>
        <taxon>Orchesellinae</taxon>
        <taxon>Orchesella</taxon>
    </lineage>
</organism>
<protein>
    <recommendedName>
        <fullName evidence="4">Myosuppressin</fullName>
    </recommendedName>
</protein>
<gene>
    <name evidence="2" type="ORF">ODALV1_LOCUS4282</name>
</gene>
<sequence length="94" mass="10459">MKSTVGIFVVAMLAAFAIKAAHSMPPQCSPDALEDTDNPKIRQICEFLRNYAAAVEEYQKGMAGGSSHYPFGLIDNGVKRQDVDHVFLRFGRRR</sequence>
<dbReference type="EMBL" id="CAXLJM020000013">
    <property type="protein sequence ID" value="CAL8079109.1"/>
    <property type="molecule type" value="Genomic_DNA"/>
</dbReference>
<feature type="chain" id="PRO_5046144698" description="Myosuppressin" evidence="1">
    <location>
        <begin position="24"/>
        <end position="94"/>
    </location>
</feature>
<feature type="signal peptide" evidence="1">
    <location>
        <begin position="1"/>
        <end position="23"/>
    </location>
</feature>
<proteinExistence type="predicted"/>
<name>A0ABP1PVK8_9HEXA</name>
<evidence type="ECO:0008006" key="4">
    <source>
        <dbReference type="Google" id="ProtNLM"/>
    </source>
</evidence>